<dbReference type="Pfam" id="PF07883">
    <property type="entry name" value="Cupin_2"/>
    <property type="match status" value="1"/>
</dbReference>
<dbReference type="SMART" id="SM00530">
    <property type="entry name" value="HTH_XRE"/>
    <property type="match status" value="1"/>
</dbReference>
<dbReference type="Gene3D" id="1.10.260.40">
    <property type="entry name" value="lambda repressor-like DNA-binding domains"/>
    <property type="match status" value="1"/>
</dbReference>
<dbReference type="SUPFAM" id="SSF51182">
    <property type="entry name" value="RmlC-like cupins"/>
    <property type="match status" value="1"/>
</dbReference>
<keyword evidence="4" id="KW-1185">Reference proteome</keyword>
<protein>
    <recommendedName>
        <fullName evidence="2">HTH cro/C1-type domain-containing protein</fullName>
    </recommendedName>
</protein>
<dbReference type="EMBL" id="BMJH01000001">
    <property type="protein sequence ID" value="GGC56366.1"/>
    <property type="molecule type" value="Genomic_DNA"/>
</dbReference>
<dbReference type="InterPro" id="IPR013096">
    <property type="entry name" value="Cupin_2"/>
</dbReference>
<accession>A0A916U253</accession>
<reference evidence="3" key="2">
    <citation type="submission" date="2020-09" db="EMBL/GenBank/DDBJ databases">
        <authorList>
            <person name="Sun Q."/>
            <person name="Zhou Y."/>
        </authorList>
    </citation>
    <scope>NUCLEOTIDE SEQUENCE</scope>
    <source>
        <strain evidence="3">CGMCC 1.15478</strain>
    </source>
</reference>
<organism evidence="3 4">
    <name type="scientific">Hoyosella rhizosphaerae</name>
    <dbReference type="NCBI Taxonomy" id="1755582"/>
    <lineage>
        <taxon>Bacteria</taxon>
        <taxon>Bacillati</taxon>
        <taxon>Actinomycetota</taxon>
        <taxon>Actinomycetes</taxon>
        <taxon>Mycobacteriales</taxon>
        <taxon>Hoyosellaceae</taxon>
        <taxon>Hoyosella</taxon>
    </lineage>
</organism>
<dbReference type="InterPro" id="IPR050807">
    <property type="entry name" value="TransReg_Diox_bact_type"/>
</dbReference>
<keyword evidence="1" id="KW-0238">DNA-binding</keyword>
<dbReference type="PANTHER" id="PTHR46797">
    <property type="entry name" value="HTH-TYPE TRANSCRIPTIONAL REGULATOR"/>
    <property type="match status" value="1"/>
</dbReference>
<sequence>MPVWQNVDVDETVESTLTAVAGRLRAARTQRELTLSDVSAQTGISTSTLSRLESGQRKPTLELLLPLSRTYSIPLDDLVGAPATGDPRVHIRPLRRDGRTILPLSHGSSGLHAFKHILPGVTTHPGAAPAPRLRVHPGHEWFYVLRGQLRLLLGDQEYILGPGEAAEFDTRTPHWFGSATPDGVEFLGIFGPAGQRMHITPLDE</sequence>
<dbReference type="InterPro" id="IPR011051">
    <property type="entry name" value="RmlC_Cupin_sf"/>
</dbReference>
<dbReference type="Pfam" id="PF01381">
    <property type="entry name" value="HTH_3"/>
    <property type="match status" value="1"/>
</dbReference>
<comment type="caution">
    <text evidence="3">The sequence shown here is derived from an EMBL/GenBank/DDBJ whole genome shotgun (WGS) entry which is preliminary data.</text>
</comment>
<dbReference type="PANTHER" id="PTHR46797:SF1">
    <property type="entry name" value="METHYLPHOSPHONATE SYNTHASE"/>
    <property type="match status" value="1"/>
</dbReference>
<dbReference type="AlphaFoldDB" id="A0A916U253"/>
<dbReference type="SUPFAM" id="SSF47413">
    <property type="entry name" value="lambda repressor-like DNA-binding domains"/>
    <property type="match status" value="1"/>
</dbReference>
<dbReference type="InterPro" id="IPR010982">
    <property type="entry name" value="Lambda_DNA-bd_dom_sf"/>
</dbReference>
<dbReference type="InterPro" id="IPR001387">
    <property type="entry name" value="Cro/C1-type_HTH"/>
</dbReference>
<dbReference type="Gene3D" id="2.60.120.10">
    <property type="entry name" value="Jelly Rolls"/>
    <property type="match status" value="1"/>
</dbReference>
<dbReference type="GO" id="GO:0005829">
    <property type="term" value="C:cytosol"/>
    <property type="evidence" value="ECO:0007669"/>
    <property type="project" value="TreeGrafter"/>
</dbReference>
<reference evidence="3" key="1">
    <citation type="journal article" date="2014" name="Int. J. Syst. Evol. Microbiol.">
        <title>Complete genome sequence of Corynebacterium casei LMG S-19264T (=DSM 44701T), isolated from a smear-ripened cheese.</title>
        <authorList>
            <consortium name="US DOE Joint Genome Institute (JGI-PGF)"/>
            <person name="Walter F."/>
            <person name="Albersmeier A."/>
            <person name="Kalinowski J."/>
            <person name="Ruckert C."/>
        </authorList>
    </citation>
    <scope>NUCLEOTIDE SEQUENCE</scope>
    <source>
        <strain evidence="3">CGMCC 1.15478</strain>
    </source>
</reference>
<evidence type="ECO:0000259" key="2">
    <source>
        <dbReference type="PROSITE" id="PS50943"/>
    </source>
</evidence>
<evidence type="ECO:0000313" key="4">
    <source>
        <dbReference type="Proteomes" id="UP000641514"/>
    </source>
</evidence>
<dbReference type="PROSITE" id="PS50943">
    <property type="entry name" value="HTH_CROC1"/>
    <property type="match status" value="1"/>
</dbReference>
<dbReference type="Proteomes" id="UP000641514">
    <property type="component" value="Unassembled WGS sequence"/>
</dbReference>
<dbReference type="GO" id="GO:0003677">
    <property type="term" value="F:DNA binding"/>
    <property type="evidence" value="ECO:0007669"/>
    <property type="project" value="UniProtKB-KW"/>
</dbReference>
<evidence type="ECO:0000256" key="1">
    <source>
        <dbReference type="ARBA" id="ARBA00023125"/>
    </source>
</evidence>
<gene>
    <name evidence="3" type="ORF">GCM10011410_06060</name>
</gene>
<feature type="domain" description="HTH cro/C1-type" evidence="2">
    <location>
        <begin position="24"/>
        <end position="78"/>
    </location>
</feature>
<proteinExistence type="predicted"/>
<name>A0A916U253_9ACTN</name>
<dbReference type="InterPro" id="IPR014710">
    <property type="entry name" value="RmlC-like_jellyroll"/>
</dbReference>
<dbReference type="CDD" id="cd00093">
    <property type="entry name" value="HTH_XRE"/>
    <property type="match status" value="1"/>
</dbReference>
<dbReference type="GO" id="GO:0003700">
    <property type="term" value="F:DNA-binding transcription factor activity"/>
    <property type="evidence" value="ECO:0007669"/>
    <property type="project" value="TreeGrafter"/>
</dbReference>
<evidence type="ECO:0000313" key="3">
    <source>
        <dbReference type="EMBL" id="GGC56366.1"/>
    </source>
</evidence>